<sequence>MRKCHSSDKRRSIESFRVSRNCSTSKVRVLAFEAIASTLCDRHFLRQFFVTHDPYRDRRASTN</sequence>
<protein>
    <submittedName>
        <fullName evidence="1">Uncharacterized protein</fullName>
    </submittedName>
</protein>
<reference evidence="1 2" key="1">
    <citation type="submission" date="2014-03" db="EMBL/GenBank/DDBJ databases">
        <title>Bradyrhizobium valentinum sp. nov., isolated from effective nodules of Lupinus mariae-josephae, a lupine endemic of basic-lime soils in Eastern Spain.</title>
        <authorList>
            <person name="Duran D."/>
            <person name="Rey L."/>
            <person name="Navarro A."/>
            <person name="Busquets A."/>
            <person name="Imperial J."/>
            <person name="Ruiz-Argueso T."/>
        </authorList>
    </citation>
    <scope>NUCLEOTIDE SEQUENCE [LARGE SCALE GENOMIC DNA]</scope>
    <source>
        <strain evidence="1 2">PAC68</strain>
    </source>
</reference>
<organism evidence="1 2">
    <name type="scientific">Bradyrhizobium jicamae</name>
    <dbReference type="NCBI Taxonomy" id="280332"/>
    <lineage>
        <taxon>Bacteria</taxon>
        <taxon>Pseudomonadati</taxon>
        <taxon>Pseudomonadota</taxon>
        <taxon>Alphaproteobacteria</taxon>
        <taxon>Hyphomicrobiales</taxon>
        <taxon>Nitrobacteraceae</taxon>
        <taxon>Bradyrhizobium</taxon>
    </lineage>
</organism>
<keyword evidence="2" id="KW-1185">Reference proteome</keyword>
<comment type="caution">
    <text evidence="1">The sequence shown here is derived from an EMBL/GenBank/DDBJ whole genome shotgun (WGS) entry which is preliminary data.</text>
</comment>
<evidence type="ECO:0000313" key="1">
    <source>
        <dbReference type="EMBL" id="KRR11493.1"/>
    </source>
</evidence>
<gene>
    <name evidence="1" type="ORF">CQ12_22005</name>
</gene>
<evidence type="ECO:0000313" key="2">
    <source>
        <dbReference type="Proteomes" id="UP000050863"/>
    </source>
</evidence>
<proteinExistence type="predicted"/>
<accession>A0A0R3M0Q9</accession>
<dbReference type="EMBL" id="LLXZ01000046">
    <property type="protein sequence ID" value="KRR11493.1"/>
    <property type="molecule type" value="Genomic_DNA"/>
</dbReference>
<dbReference type="STRING" id="280332.CQ12_22005"/>
<dbReference type="AlphaFoldDB" id="A0A0R3M0Q9"/>
<dbReference type="Proteomes" id="UP000050863">
    <property type="component" value="Unassembled WGS sequence"/>
</dbReference>
<name>A0A0R3M0Q9_9BRAD</name>